<comment type="caution">
    <text evidence="8">The sequence shown here is derived from an EMBL/GenBank/DDBJ whole genome shotgun (WGS) entry which is preliminary data.</text>
</comment>
<dbReference type="STRING" id="1284197.S8BIX0"/>
<dbReference type="Proteomes" id="UP000015100">
    <property type="component" value="Unassembled WGS sequence"/>
</dbReference>
<organism evidence="8 9">
    <name type="scientific">Dactylellina haptotyla (strain CBS 200.50)</name>
    <name type="common">Nematode-trapping fungus</name>
    <name type="synonym">Monacrosporium haptotylum</name>
    <dbReference type="NCBI Taxonomy" id="1284197"/>
    <lineage>
        <taxon>Eukaryota</taxon>
        <taxon>Fungi</taxon>
        <taxon>Dikarya</taxon>
        <taxon>Ascomycota</taxon>
        <taxon>Pezizomycotina</taxon>
        <taxon>Orbiliomycetes</taxon>
        <taxon>Orbiliales</taxon>
        <taxon>Orbiliaceae</taxon>
        <taxon>Dactylellina</taxon>
    </lineage>
</organism>
<dbReference type="Pfam" id="PF08031">
    <property type="entry name" value="BBE"/>
    <property type="match status" value="1"/>
</dbReference>
<dbReference type="InterPro" id="IPR016169">
    <property type="entry name" value="FAD-bd_PCMH_sub2"/>
</dbReference>
<dbReference type="EMBL" id="AQGS01000479">
    <property type="protein sequence ID" value="EPS39278.1"/>
    <property type="molecule type" value="Genomic_DNA"/>
</dbReference>
<evidence type="ECO:0000256" key="2">
    <source>
        <dbReference type="ARBA" id="ARBA00005466"/>
    </source>
</evidence>
<name>S8BIX0_DACHA</name>
<dbReference type="InterPro" id="IPR006094">
    <property type="entry name" value="Oxid_FAD_bind_N"/>
</dbReference>
<dbReference type="InterPro" id="IPR016166">
    <property type="entry name" value="FAD-bd_PCMH"/>
</dbReference>
<feature type="chain" id="PRO_5004561189" description="FAD-binding PCMH-type domain-containing protein" evidence="6">
    <location>
        <begin position="18"/>
        <end position="506"/>
    </location>
</feature>
<dbReference type="PROSITE" id="PS51387">
    <property type="entry name" value="FAD_PCMH"/>
    <property type="match status" value="1"/>
</dbReference>
<dbReference type="InterPro" id="IPR036318">
    <property type="entry name" value="FAD-bd_PCMH-like_sf"/>
</dbReference>
<dbReference type="Pfam" id="PF01565">
    <property type="entry name" value="FAD_binding_4"/>
    <property type="match status" value="1"/>
</dbReference>
<dbReference type="eggNOG" id="ENOG502QVGN">
    <property type="taxonomic scope" value="Eukaryota"/>
</dbReference>
<reference evidence="9" key="2">
    <citation type="submission" date="2013-04" db="EMBL/GenBank/DDBJ databases">
        <title>Genomic mechanisms accounting for the adaptation to parasitism in nematode-trapping fungi.</title>
        <authorList>
            <person name="Ahren D.G."/>
        </authorList>
    </citation>
    <scope>NUCLEOTIDE SEQUENCE [LARGE SCALE GENOMIC DNA]</scope>
    <source>
        <strain evidence="9">CBS 200.50</strain>
    </source>
</reference>
<feature type="domain" description="FAD-binding PCMH-type" evidence="7">
    <location>
        <begin position="62"/>
        <end position="232"/>
    </location>
</feature>
<accession>S8BIX0</accession>
<dbReference type="GO" id="GO:0071949">
    <property type="term" value="F:FAD binding"/>
    <property type="evidence" value="ECO:0007669"/>
    <property type="project" value="InterPro"/>
</dbReference>
<evidence type="ECO:0000256" key="3">
    <source>
        <dbReference type="ARBA" id="ARBA00022630"/>
    </source>
</evidence>
<dbReference type="Gene3D" id="3.30.465.10">
    <property type="match status" value="1"/>
</dbReference>
<sequence>MVHNILLLGLMPLLVRASPLPIYHNYPPQSTINDCLQAADVPAILQSSASFDALSQPLNSRLKSKPAVITIPTTALHVSSAVKCAAQFKLKVTPRGGGHSYNAQSLGDGAVVIDMQQFHDVVYDSKTQLARIGGGARLGNVAQKLYDQGKRAMPHGTCPDVGIGGHSAGGFGWTSRQWGITVDHIDEVEVVTADGSIRRANKDQNSDLFWALRGAAPSFGVITNFWFSTLEAPDSNVIYSYKFTGLSLDEISTALLEVQKFGQTAPKEVGMLIQILDNGSGFRLYGTYYNTTRQQFDNLFGQLLQRLPSPGNSAEVSVKGWIDSLIFASGGSKGLTVPELGGTNQHSSFYTKSLMTAQDYPLTLDSIKSVFKYAMNQGRAATERGLPWMVFISLLGGRYSTLPTPSAASDNSFYGRNTLWAFSFTAYLGNVTEQSNRDSIYFLNGFDTSVRRSVDTAYINGHDTEYSREEAHRLYYGDKYQRLSVLKKQWDPEQVFWYPQSIDPAN</sequence>
<protein>
    <recommendedName>
        <fullName evidence="7">FAD-binding PCMH-type domain-containing protein</fullName>
    </recommendedName>
</protein>
<comment type="similarity">
    <text evidence="2">Belongs to the oxygen-dependent FAD-linked oxidoreductase family.</text>
</comment>
<keyword evidence="9" id="KW-1185">Reference proteome</keyword>
<dbReference type="InterPro" id="IPR050416">
    <property type="entry name" value="FAD-linked_Oxidoreductase"/>
</dbReference>
<keyword evidence="3" id="KW-0285">Flavoprotein</keyword>
<dbReference type="PANTHER" id="PTHR42973:SF39">
    <property type="entry name" value="FAD-BINDING PCMH-TYPE DOMAIN-CONTAINING PROTEIN"/>
    <property type="match status" value="1"/>
</dbReference>
<dbReference type="OMA" id="REVWARI"/>
<dbReference type="OrthoDB" id="415825at2759"/>
<comment type="cofactor">
    <cofactor evidence="1">
        <name>FAD</name>
        <dbReference type="ChEBI" id="CHEBI:57692"/>
    </cofactor>
</comment>
<evidence type="ECO:0000256" key="5">
    <source>
        <dbReference type="ARBA" id="ARBA00023002"/>
    </source>
</evidence>
<evidence type="ECO:0000313" key="9">
    <source>
        <dbReference type="Proteomes" id="UP000015100"/>
    </source>
</evidence>
<dbReference type="Gene3D" id="3.40.462.20">
    <property type="match status" value="1"/>
</dbReference>
<feature type="signal peptide" evidence="6">
    <location>
        <begin position="1"/>
        <end position="17"/>
    </location>
</feature>
<evidence type="ECO:0000256" key="4">
    <source>
        <dbReference type="ARBA" id="ARBA00022827"/>
    </source>
</evidence>
<dbReference type="HOGENOM" id="CLU_018354_10_1_1"/>
<dbReference type="PANTHER" id="PTHR42973">
    <property type="entry name" value="BINDING OXIDOREDUCTASE, PUTATIVE (AFU_ORTHOLOGUE AFUA_1G17690)-RELATED"/>
    <property type="match status" value="1"/>
</dbReference>
<reference evidence="8 9" key="1">
    <citation type="journal article" date="2013" name="PLoS Genet.">
        <title>Genomic mechanisms accounting for the adaptation to parasitism in nematode-trapping fungi.</title>
        <authorList>
            <person name="Meerupati T."/>
            <person name="Andersson K.M."/>
            <person name="Friman E."/>
            <person name="Kumar D."/>
            <person name="Tunlid A."/>
            <person name="Ahren D."/>
        </authorList>
    </citation>
    <scope>NUCLEOTIDE SEQUENCE [LARGE SCALE GENOMIC DNA]</scope>
    <source>
        <strain evidence="8 9">CBS 200.50</strain>
    </source>
</reference>
<evidence type="ECO:0000313" key="8">
    <source>
        <dbReference type="EMBL" id="EPS39278.1"/>
    </source>
</evidence>
<dbReference type="InterPro" id="IPR012951">
    <property type="entry name" value="BBE"/>
</dbReference>
<dbReference type="SUPFAM" id="SSF56176">
    <property type="entry name" value="FAD-binding/transporter-associated domain-like"/>
    <property type="match status" value="1"/>
</dbReference>
<dbReference type="GO" id="GO:0016491">
    <property type="term" value="F:oxidoreductase activity"/>
    <property type="evidence" value="ECO:0007669"/>
    <property type="project" value="UniProtKB-KW"/>
</dbReference>
<evidence type="ECO:0000256" key="6">
    <source>
        <dbReference type="SAM" id="SignalP"/>
    </source>
</evidence>
<gene>
    <name evidence="8" type="ORF">H072_6920</name>
</gene>
<proteinExistence type="inferred from homology"/>
<keyword evidence="6" id="KW-0732">Signal</keyword>
<keyword evidence="5" id="KW-0560">Oxidoreductase</keyword>
<dbReference type="AlphaFoldDB" id="S8BIX0"/>
<evidence type="ECO:0000256" key="1">
    <source>
        <dbReference type="ARBA" id="ARBA00001974"/>
    </source>
</evidence>
<keyword evidence="4" id="KW-0274">FAD</keyword>
<evidence type="ECO:0000259" key="7">
    <source>
        <dbReference type="PROSITE" id="PS51387"/>
    </source>
</evidence>